<name>A0ABQ5CIS8_9ASTR</name>
<dbReference type="Proteomes" id="UP001151760">
    <property type="component" value="Unassembled WGS sequence"/>
</dbReference>
<dbReference type="Pfam" id="PF07727">
    <property type="entry name" value="RVT_2"/>
    <property type="match status" value="1"/>
</dbReference>
<reference evidence="2" key="2">
    <citation type="submission" date="2022-01" db="EMBL/GenBank/DDBJ databases">
        <authorList>
            <person name="Yamashiro T."/>
            <person name="Shiraishi A."/>
            <person name="Satake H."/>
            <person name="Nakayama K."/>
        </authorList>
    </citation>
    <scope>NUCLEOTIDE SEQUENCE</scope>
</reference>
<comment type="caution">
    <text evidence="2">The sequence shown here is derived from an EMBL/GenBank/DDBJ whole genome shotgun (WGS) entry which is preliminary data.</text>
</comment>
<protein>
    <submittedName>
        <fullName evidence="2">Retrotransposon protein, putative, ty1-copia subclass</fullName>
    </submittedName>
</protein>
<proteinExistence type="predicted"/>
<sequence>MEPQLGLYVRLGEMLGLRFPTRTTRAPNRLCLNMEVEDDVVGDLGEPANYKAAMLDPDKVIWQVPPPNAKVVRSKWLFKKKTDMDGEVHTYKARLVAVGFTQTYGIDYEETFSPVADIRAIRILIAIAAYYDYEIWQMDVKTAFLNGRLDEDIYMEQPEGYVNPKYPNRVCKLQRSIYGLKQASRQWNKRFDEEIKKFGFTQNRDEPCVYRKASGSNVVFLILYVDDILIMGNNIPRLKEVKDYLGKCFSMKDLGEAAYILGIKIYRDRSKRLIGLSQSAYIDKILKKFNMHNSKKGYLPMEVKHELIRAQGQTCIGFKNLVSRINRNPGNLTWDLLRLNHSEVMRNKERYDFSVWREKPDAELNVTVWIGRARSRTTIVMSCSKAEYMAASELAMEAVGLGNFVGVLGACLHKRTYNLFW</sequence>
<dbReference type="PANTHER" id="PTHR43383:SF2">
    <property type="entry name" value="AMIDOHYDROLASE 2 FAMILY PROTEIN"/>
    <property type="match status" value="1"/>
</dbReference>
<keyword evidence="3" id="KW-1185">Reference proteome</keyword>
<dbReference type="PANTHER" id="PTHR43383">
    <property type="entry name" value="NODULIN 6"/>
    <property type="match status" value="1"/>
</dbReference>
<organism evidence="2 3">
    <name type="scientific">Tanacetum coccineum</name>
    <dbReference type="NCBI Taxonomy" id="301880"/>
    <lineage>
        <taxon>Eukaryota</taxon>
        <taxon>Viridiplantae</taxon>
        <taxon>Streptophyta</taxon>
        <taxon>Embryophyta</taxon>
        <taxon>Tracheophyta</taxon>
        <taxon>Spermatophyta</taxon>
        <taxon>Magnoliopsida</taxon>
        <taxon>eudicotyledons</taxon>
        <taxon>Gunneridae</taxon>
        <taxon>Pentapetalae</taxon>
        <taxon>asterids</taxon>
        <taxon>campanulids</taxon>
        <taxon>Asterales</taxon>
        <taxon>Asteraceae</taxon>
        <taxon>Asteroideae</taxon>
        <taxon>Anthemideae</taxon>
        <taxon>Anthemidinae</taxon>
        <taxon>Tanacetum</taxon>
    </lineage>
</organism>
<evidence type="ECO:0000259" key="1">
    <source>
        <dbReference type="Pfam" id="PF07727"/>
    </source>
</evidence>
<accession>A0ABQ5CIS8</accession>
<evidence type="ECO:0000313" key="3">
    <source>
        <dbReference type="Proteomes" id="UP001151760"/>
    </source>
</evidence>
<dbReference type="EMBL" id="BQNB010014328">
    <property type="protein sequence ID" value="GJT26870.1"/>
    <property type="molecule type" value="Genomic_DNA"/>
</dbReference>
<evidence type="ECO:0000313" key="2">
    <source>
        <dbReference type="EMBL" id="GJT26870.1"/>
    </source>
</evidence>
<dbReference type="InterPro" id="IPR043502">
    <property type="entry name" value="DNA/RNA_pol_sf"/>
</dbReference>
<reference evidence="2" key="1">
    <citation type="journal article" date="2022" name="Int. J. Mol. Sci.">
        <title>Draft Genome of Tanacetum Coccineum: Genomic Comparison of Closely Related Tanacetum-Family Plants.</title>
        <authorList>
            <person name="Yamashiro T."/>
            <person name="Shiraishi A."/>
            <person name="Nakayama K."/>
            <person name="Satake H."/>
        </authorList>
    </citation>
    <scope>NUCLEOTIDE SEQUENCE</scope>
</reference>
<feature type="domain" description="Reverse transcriptase Ty1/copia-type" evidence="1">
    <location>
        <begin position="66"/>
        <end position="302"/>
    </location>
</feature>
<gene>
    <name evidence="2" type="ORF">Tco_0907145</name>
</gene>
<dbReference type="SUPFAM" id="SSF56672">
    <property type="entry name" value="DNA/RNA polymerases"/>
    <property type="match status" value="1"/>
</dbReference>
<dbReference type="InterPro" id="IPR013103">
    <property type="entry name" value="RVT_2"/>
</dbReference>